<evidence type="ECO:0000313" key="14">
    <source>
        <dbReference type="Proteomes" id="UP000679749"/>
    </source>
</evidence>
<feature type="domain" description="Histidine kinase" evidence="12">
    <location>
        <begin position="248"/>
        <end position="466"/>
    </location>
</feature>
<dbReference type="SMART" id="SM00387">
    <property type="entry name" value="HATPase_c"/>
    <property type="match status" value="1"/>
</dbReference>
<reference evidence="13" key="1">
    <citation type="submission" date="2021-05" db="EMBL/GenBank/DDBJ databases">
        <title>Novel Bacillus species.</title>
        <authorList>
            <person name="Liu G."/>
        </authorList>
    </citation>
    <scope>NUCLEOTIDE SEQUENCE</scope>
    <source>
        <strain evidence="13">FJAT-49825</strain>
    </source>
</reference>
<dbReference type="GO" id="GO:0005524">
    <property type="term" value="F:ATP binding"/>
    <property type="evidence" value="ECO:0007669"/>
    <property type="project" value="UniProtKB-KW"/>
</dbReference>
<evidence type="ECO:0000256" key="9">
    <source>
        <dbReference type="ARBA" id="ARBA00023012"/>
    </source>
</evidence>
<evidence type="ECO:0000256" key="6">
    <source>
        <dbReference type="ARBA" id="ARBA00022741"/>
    </source>
</evidence>
<evidence type="ECO:0000256" key="3">
    <source>
        <dbReference type="ARBA" id="ARBA00012438"/>
    </source>
</evidence>
<dbReference type="Gene3D" id="1.10.287.130">
    <property type="match status" value="1"/>
</dbReference>
<dbReference type="PRINTS" id="PR00344">
    <property type="entry name" value="BCTRLSENSOR"/>
</dbReference>
<keyword evidence="9" id="KW-0902">Two-component regulatory system</keyword>
<dbReference type="SUPFAM" id="SSF55874">
    <property type="entry name" value="ATPase domain of HSP90 chaperone/DNA topoisomerase II/histidine kinase"/>
    <property type="match status" value="1"/>
</dbReference>
<comment type="caution">
    <text evidence="13">The sequence shown here is derived from an EMBL/GenBank/DDBJ whole genome shotgun (WGS) entry which is preliminary data.</text>
</comment>
<keyword evidence="11" id="KW-0812">Transmembrane</keyword>
<evidence type="ECO:0000256" key="4">
    <source>
        <dbReference type="ARBA" id="ARBA00022553"/>
    </source>
</evidence>
<dbReference type="Gene3D" id="3.30.565.10">
    <property type="entry name" value="Histidine kinase-like ATPase, C-terminal domain"/>
    <property type="match status" value="1"/>
</dbReference>
<keyword evidence="5" id="KW-0808">Transferase</keyword>
<dbReference type="InterPro" id="IPR003594">
    <property type="entry name" value="HATPase_dom"/>
</dbReference>
<dbReference type="InterPro" id="IPR050351">
    <property type="entry name" value="BphY/WalK/GraS-like"/>
</dbReference>
<dbReference type="GO" id="GO:0005886">
    <property type="term" value="C:plasma membrane"/>
    <property type="evidence" value="ECO:0007669"/>
    <property type="project" value="UniProtKB-SubCell"/>
</dbReference>
<dbReference type="EC" id="2.7.13.3" evidence="3"/>
<evidence type="ECO:0000256" key="2">
    <source>
        <dbReference type="ARBA" id="ARBA00004651"/>
    </source>
</evidence>
<dbReference type="GO" id="GO:0016036">
    <property type="term" value="P:cellular response to phosphate starvation"/>
    <property type="evidence" value="ECO:0007669"/>
    <property type="project" value="TreeGrafter"/>
</dbReference>
<dbReference type="Pfam" id="PF00512">
    <property type="entry name" value="HisKA"/>
    <property type="match status" value="1"/>
</dbReference>
<organism evidence="13 14">
    <name type="scientific">Neobacillus rhizophilus</name>
    <dbReference type="NCBI Taxonomy" id="2833579"/>
    <lineage>
        <taxon>Bacteria</taxon>
        <taxon>Bacillati</taxon>
        <taxon>Bacillota</taxon>
        <taxon>Bacilli</taxon>
        <taxon>Bacillales</taxon>
        <taxon>Bacillaceae</taxon>
        <taxon>Neobacillus</taxon>
    </lineage>
</organism>
<protein>
    <recommendedName>
        <fullName evidence="3">histidine kinase</fullName>
        <ecNumber evidence="3">2.7.13.3</ecNumber>
    </recommendedName>
</protein>
<dbReference type="InterPro" id="IPR036890">
    <property type="entry name" value="HATPase_C_sf"/>
</dbReference>
<dbReference type="CDD" id="cd00082">
    <property type="entry name" value="HisKA"/>
    <property type="match status" value="1"/>
</dbReference>
<comment type="catalytic activity">
    <reaction evidence="1">
        <text>ATP + protein L-histidine = ADP + protein N-phospho-L-histidine.</text>
        <dbReference type="EC" id="2.7.13.3"/>
    </reaction>
</comment>
<keyword evidence="8" id="KW-0067">ATP-binding</keyword>
<feature type="transmembrane region" description="Helical" evidence="11">
    <location>
        <begin position="202"/>
        <end position="223"/>
    </location>
</feature>
<dbReference type="FunFam" id="3.30.565.10:FF:000006">
    <property type="entry name" value="Sensor histidine kinase WalK"/>
    <property type="match status" value="1"/>
</dbReference>
<evidence type="ECO:0000256" key="5">
    <source>
        <dbReference type="ARBA" id="ARBA00022679"/>
    </source>
</evidence>
<evidence type="ECO:0000256" key="11">
    <source>
        <dbReference type="SAM" id="Phobius"/>
    </source>
</evidence>
<dbReference type="PROSITE" id="PS50109">
    <property type="entry name" value="HIS_KIN"/>
    <property type="match status" value="1"/>
</dbReference>
<dbReference type="SUPFAM" id="SSF47384">
    <property type="entry name" value="Homodimeric domain of signal transducing histidine kinase"/>
    <property type="match status" value="1"/>
</dbReference>
<dbReference type="InterPro" id="IPR003661">
    <property type="entry name" value="HisK_dim/P_dom"/>
</dbReference>
<dbReference type="InterPro" id="IPR004358">
    <property type="entry name" value="Sig_transdc_His_kin-like_C"/>
</dbReference>
<dbReference type="GO" id="GO:0000155">
    <property type="term" value="F:phosphorelay sensor kinase activity"/>
    <property type="evidence" value="ECO:0007669"/>
    <property type="project" value="InterPro"/>
</dbReference>
<proteinExistence type="predicted"/>
<dbReference type="GO" id="GO:0004721">
    <property type="term" value="F:phosphoprotein phosphatase activity"/>
    <property type="evidence" value="ECO:0007669"/>
    <property type="project" value="TreeGrafter"/>
</dbReference>
<dbReference type="RefSeq" id="WP_213120819.1">
    <property type="nucleotide sequence ID" value="NZ_JAGYPF010000006.1"/>
</dbReference>
<name>A0A942UFJ3_9BACI</name>
<keyword evidence="14" id="KW-1185">Reference proteome</keyword>
<feature type="transmembrane region" description="Helical" evidence="11">
    <location>
        <begin position="31"/>
        <end position="55"/>
    </location>
</feature>
<evidence type="ECO:0000259" key="12">
    <source>
        <dbReference type="PROSITE" id="PS50109"/>
    </source>
</evidence>
<keyword evidence="11" id="KW-1133">Transmembrane helix</keyword>
<keyword evidence="6" id="KW-0547">Nucleotide-binding</keyword>
<accession>A0A942UFJ3</accession>
<evidence type="ECO:0000256" key="1">
    <source>
        <dbReference type="ARBA" id="ARBA00000085"/>
    </source>
</evidence>
<evidence type="ECO:0000313" key="13">
    <source>
        <dbReference type="EMBL" id="MBS4216294.1"/>
    </source>
</evidence>
<dbReference type="SMART" id="SM00388">
    <property type="entry name" value="HisKA"/>
    <property type="match status" value="1"/>
</dbReference>
<dbReference type="InterPro" id="IPR036097">
    <property type="entry name" value="HisK_dim/P_sf"/>
</dbReference>
<dbReference type="FunFam" id="1.10.287.130:FF:000001">
    <property type="entry name" value="Two-component sensor histidine kinase"/>
    <property type="match status" value="1"/>
</dbReference>
<sequence length="473" mass="53507">MYTNFLLFIRLFTNRNEKNVFKKTQGQLARIYSGLLILFLAIFIVIVFSVLYLVILKTQERDLQTLVKQEAAYIENYLWENGKNSLQGIQNQEIVFAGAGQSFYYVVDSKGDLIMGNETDYRLHPDLLRMVSGKFQKTAEIRNVKLHVEGNPRGRGKPGEFRPSQEPQDVRLLTASRPIYVKGQLVGQLYIGKDISFAYQMFYLLLIVFAVLGFVFIGVALFISSNMSKKAMVPISQAFTRQQEFTADASHELRTPLSVLLSSIDAMEMTIEPQREAFLDRILANMRQEVKRMNHLVSDLLTLARSDSNAIELRAEQFDFRPLADKAIESVGALAASKQIILTLNAPETLKSIGDPHRLSQLLYILLDNAIKYTPNGGKVHLRLEKDGQGMRMNVEDTGIGIKKEDIPYIFERFYRADKSRTRQIGGHGLGLSIAKWIVETHSGSIKVDSELGKGSRFIIQIPQDSSSINLEE</sequence>
<evidence type="ECO:0000256" key="7">
    <source>
        <dbReference type="ARBA" id="ARBA00022777"/>
    </source>
</evidence>
<comment type="subcellular location">
    <subcellularLocation>
        <location evidence="2">Cell membrane</location>
        <topology evidence="2">Multi-pass membrane protein</topology>
    </subcellularLocation>
</comment>
<dbReference type="Proteomes" id="UP000679749">
    <property type="component" value="Unassembled WGS sequence"/>
</dbReference>
<dbReference type="CDD" id="cd00075">
    <property type="entry name" value="HATPase"/>
    <property type="match status" value="1"/>
</dbReference>
<keyword evidence="10 11" id="KW-0472">Membrane</keyword>
<evidence type="ECO:0000256" key="8">
    <source>
        <dbReference type="ARBA" id="ARBA00022840"/>
    </source>
</evidence>
<dbReference type="InterPro" id="IPR005467">
    <property type="entry name" value="His_kinase_dom"/>
</dbReference>
<keyword evidence="4" id="KW-0597">Phosphoprotein</keyword>
<dbReference type="EMBL" id="JAGYPF010000006">
    <property type="protein sequence ID" value="MBS4216294.1"/>
    <property type="molecule type" value="Genomic_DNA"/>
</dbReference>
<gene>
    <name evidence="13" type="ORF">KHA99_28110</name>
</gene>
<dbReference type="AlphaFoldDB" id="A0A942UFJ3"/>
<dbReference type="PANTHER" id="PTHR45453:SF1">
    <property type="entry name" value="PHOSPHATE REGULON SENSOR PROTEIN PHOR"/>
    <property type="match status" value="1"/>
</dbReference>
<keyword evidence="7 13" id="KW-0418">Kinase</keyword>
<evidence type="ECO:0000256" key="10">
    <source>
        <dbReference type="ARBA" id="ARBA00023136"/>
    </source>
</evidence>
<dbReference type="PANTHER" id="PTHR45453">
    <property type="entry name" value="PHOSPHATE REGULON SENSOR PROTEIN PHOR"/>
    <property type="match status" value="1"/>
</dbReference>
<dbReference type="Pfam" id="PF02518">
    <property type="entry name" value="HATPase_c"/>
    <property type="match status" value="1"/>
</dbReference>